<reference evidence="1" key="1">
    <citation type="submission" date="2013-07" db="EMBL/GenBank/DDBJ databases">
        <title>The genome of Eucalyptus grandis.</title>
        <authorList>
            <person name="Schmutz J."/>
            <person name="Hayes R."/>
            <person name="Myburg A."/>
            <person name="Tuskan G."/>
            <person name="Grattapaglia D."/>
            <person name="Rokhsar D.S."/>
        </authorList>
    </citation>
    <scope>NUCLEOTIDE SEQUENCE</scope>
    <source>
        <tissue evidence="1">Leaf extractions</tissue>
    </source>
</reference>
<gene>
    <name evidence="1" type="ORF">EUGRSUZ_I02365</name>
</gene>
<dbReference type="AlphaFoldDB" id="A0A059ARQ8"/>
<accession>A0A059ARQ8</accession>
<protein>
    <submittedName>
        <fullName evidence="1">Uncharacterized protein</fullName>
    </submittedName>
</protein>
<organism evidence="1">
    <name type="scientific">Eucalyptus grandis</name>
    <name type="common">Flooded gum</name>
    <dbReference type="NCBI Taxonomy" id="71139"/>
    <lineage>
        <taxon>Eukaryota</taxon>
        <taxon>Viridiplantae</taxon>
        <taxon>Streptophyta</taxon>
        <taxon>Embryophyta</taxon>
        <taxon>Tracheophyta</taxon>
        <taxon>Spermatophyta</taxon>
        <taxon>Magnoliopsida</taxon>
        <taxon>eudicotyledons</taxon>
        <taxon>Gunneridae</taxon>
        <taxon>Pentapetalae</taxon>
        <taxon>rosids</taxon>
        <taxon>malvids</taxon>
        <taxon>Myrtales</taxon>
        <taxon>Myrtaceae</taxon>
        <taxon>Myrtoideae</taxon>
        <taxon>Eucalypteae</taxon>
        <taxon>Eucalyptus</taxon>
    </lineage>
</organism>
<name>A0A059ARQ8_EUCGR</name>
<evidence type="ECO:0000313" key="1">
    <source>
        <dbReference type="EMBL" id="KCW56662.1"/>
    </source>
</evidence>
<dbReference type="Gramene" id="KCW56662">
    <property type="protein sequence ID" value="KCW56662"/>
    <property type="gene ID" value="EUGRSUZ_I02365"/>
</dbReference>
<dbReference type="InParanoid" id="A0A059ARQ8"/>
<dbReference type="EMBL" id="KK198761">
    <property type="protein sequence ID" value="KCW56662.1"/>
    <property type="molecule type" value="Genomic_DNA"/>
</dbReference>
<proteinExistence type="predicted"/>
<sequence length="88" mass="9993">MMKLQYTGTETRPHLVGRPYELGSAKVVGLAKSPIAWQNSRAWAWAWAWAWGGPRSGFKIDHMHESCRENDEYSSKAERALRGPMECA</sequence>